<evidence type="ECO:0000256" key="1">
    <source>
        <dbReference type="PROSITE-ProRule" id="PRU00278"/>
    </source>
</evidence>
<dbReference type="SUPFAM" id="SSF109998">
    <property type="entry name" value="Triger factor/SurA peptide-binding domain-like"/>
    <property type="match status" value="1"/>
</dbReference>
<dbReference type="InterPro" id="IPR027304">
    <property type="entry name" value="Trigger_fact/SurA_dom_sf"/>
</dbReference>
<dbReference type="EMBL" id="JBHSAT010000020">
    <property type="protein sequence ID" value="MFC3877799.1"/>
    <property type="molecule type" value="Genomic_DNA"/>
</dbReference>
<feature type="signal peptide" evidence="2">
    <location>
        <begin position="1"/>
        <end position="24"/>
    </location>
</feature>
<dbReference type="EC" id="5.2.1.8" evidence="4"/>
<keyword evidence="1 4" id="KW-0413">Isomerase</keyword>
<evidence type="ECO:0000256" key="2">
    <source>
        <dbReference type="SAM" id="SignalP"/>
    </source>
</evidence>
<sequence>MNKTINSFLFLLFLLTSLSGVSQSSDTILLTVEKDDISVEEFLRVYKKNLDLVQDESQKSIDGYLDLFINYQLKLQEAKQLGLDKSPTYLKDYEKYKEQLINSYVKEHEVTSQLVKEAYNRMKYDVNAVHILVKSSATGQDTLAIYNQLLDYRKQLDDEGFEATKAKLHNGQTIFVEDLGYFSSFKMVYDFESAAYNTPVGTISMPFKTSFGYHVVKVLDKKPSRGTVTAAHIMVLHKQKDSTVNAESRIKDIYAKIEAGESFEALAKQFSDDKGSARNGGKLSPFKSGQLNSTVFEDTAFGLANVGDISKPIQTQNGWHIVKLLNKKQVPEFEDAKPGLEAQIKRDSRSKLINSAMASKLMERYTVNLNPNAQTYLSTIINDDFFSGKFVLPETFKGEDYVLKINDSVYSNSDFIKHLQGARRKYMRKQVPTKQMLSDELTLFKENSLLDYRKKNLEFEDKEFASILKEYRDGLLLFDLMEKEIWNKASKDTLGLKAFYEANASNYTYKDRVKVQMASTKDKALAERIHSFRAQGKSKEEIKTLLDASGKAVLFTNGVFARDDTKFPQDLQFNLGLSPIYKHNENYHSLNVLEVLPSGIKPFNETKGAVINDYQTQLEANWIDALKEKYKVKVNEEALEALKKRLNQ</sequence>
<dbReference type="Pfam" id="PF13145">
    <property type="entry name" value="Rotamase_2"/>
    <property type="match status" value="1"/>
</dbReference>
<dbReference type="Proteomes" id="UP001595812">
    <property type="component" value="Unassembled WGS sequence"/>
</dbReference>
<keyword evidence="1" id="KW-0697">Rotamase</keyword>
<name>A0ABV8AMB2_9FLAO</name>
<reference evidence="5" key="1">
    <citation type="journal article" date="2019" name="Int. J. Syst. Evol. Microbiol.">
        <title>The Global Catalogue of Microorganisms (GCM) 10K type strain sequencing project: providing services to taxonomists for standard genome sequencing and annotation.</title>
        <authorList>
            <consortium name="The Broad Institute Genomics Platform"/>
            <consortium name="The Broad Institute Genome Sequencing Center for Infectious Disease"/>
            <person name="Wu L."/>
            <person name="Ma J."/>
        </authorList>
    </citation>
    <scope>NUCLEOTIDE SEQUENCE [LARGE SCALE GENOMIC DNA]</scope>
    <source>
        <strain evidence="5">CECT 8979</strain>
    </source>
</reference>
<dbReference type="InterPro" id="IPR046357">
    <property type="entry name" value="PPIase_dom_sf"/>
</dbReference>
<dbReference type="InterPro" id="IPR000297">
    <property type="entry name" value="PPIase_PpiC"/>
</dbReference>
<dbReference type="PANTHER" id="PTHR47245:SF2">
    <property type="entry name" value="PEPTIDYL-PROLYL CIS-TRANS ISOMERASE HP_0175-RELATED"/>
    <property type="match status" value="1"/>
</dbReference>
<dbReference type="Gene3D" id="3.10.50.40">
    <property type="match status" value="2"/>
</dbReference>
<dbReference type="PROSITE" id="PS01096">
    <property type="entry name" value="PPIC_PPIASE_1"/>
    <property type="match status" value="1"/>
</dbReference>
<evidence type="ECO:0000313" key="4">
    <source>
        <dbReference type="EMBL" id="MFC3877799.1"/>
    </source>
</evidence>
<feature type="chain" id="PRO_5046634422" evidence="2">
    <location>
        <begin position="25"/>
        <end position="648"/>
    </location>
</feature>
<organism evidence="4 5">
    <name type="scientific">Winogradskyella maritima</name>
    <dbReference type="NCBI Taxonomy" id="1517766"/>
    <lineage>
        <taxon>Bacteria</taxon>
        <taxon>Pseudomonadati</taxon>
        <taxon>Bacteroidota</taxon>
        <taxon>Flavobacteriia</taxon>
        <taxon>Flavobacteriales</taxon>
        <taxon>Flavobacteriaceae</taxon>
        <taxon>Winogradskyella</taxon>
    </lineage>
</organism>
<keyword evidence="5" id="KW-1185">Reference proteome</keyword>
<proteinExistence type="predicted"/>
<dbReference type="GO" id="GO:0003755">
    <property type="term" value="F:peptidyl-prolyl cis-trans isomerase activity"/>
    <property type="evidence" value="ECO:0007669"/>
    <property type="project" value="UniProtKB-EC"/>
</dbReference>
<protein>
    <submittedName>
        <fullName evidence="4">Peptidylprolyl isomerase</fullName>
        <ecNumber evidence="4">5.2.1.8</ecNumber>
    </submittedName>
</protein>
<evidence type="ECO:0000313" key="5">
    <source>
        <dbReference type="Proteomes" id="UP001595812"/>
    </source>
</evidence>
<dbReference type="PROSITE" id="PS50198">
    <property type="entry name" value="PPIC_PPIASE_2"/>
    <property type="match status" value="2"/>
</dbReference>
<dbReference type="InterPro" id="IPR023058">
    <property type="entry name" value="PPIase_PpiC_CS"/>
</dbReference>
<accession>A0ABV8AMB2</accession>
<gene>
    <name evidence="4" type="ORF">ACFOSX_11240</name>
</gene>
<dbReference type="RefSeq" id="WP_386100905.1">
    <property type="nucleotide sequence ID" value="NZ_JBHSAT010000020.1"/>
</dbReference>
<evidence type="ECO:0000259" key="3">
    <source>
        <dbReference type="PROSITE" id="PS50198"/>
    </source>
</evidence>
<dbReference type="SUPFAM" id="SSF54534">
    <property type="entry name" value="FKBP-like"/>
    <property type="match status" value="2"/>
</dbReference>
<keyword evidence="2" id="KW-0732">Signal</keyword>
<dbReference type="Pfam" id="PF00639">
    <property type="entry name" value="Rotamase"/>
    <property type="match status" value="2"/>
</dbReference>
<comment type="caution">
    <text evidence="4">The sequence shown here is derived from an EMBL/GenBank/DDBJ whole genome shotgun (WGS) entry which is preliminary data.</text>
</comment>
<dbReference type="PANTHER" id="PTHR47245">
    <property type="entry name" value="PEPTIDYLPROLYL ISOMERASE"/>
    <property type="match status" value="1"/>
</dbReference>
<feature type="domain" description="PpiC" evidence="3">
    <location>
        <begin position="123"/>
        <end position="220"/>
    </location>
</feature>
<dbReference type="InterPro" id="IPR050245">
    <property type="entry name" value="PrsA_foldase"/>
</dbReference>
<feature type="domain" description="PpiC" evidence="3">
    <location>
        <begin position="225"/>
        <end position="326"/>
    </location>
</feature>